<dbReference type="Proteomes" id="UP001221757">
    <property type="component" value="Unassembled WGS sequence"/>
</dbReference>
<proteinExistence type="predicted"/>
<evidence type="ECO:0000313" key="2">
    <source>
        <dbReference type="Proteomes" id="UP001221757"/>
    </source>
</evidence>
<reference evidence="1" key="1">
    <citation type="submission" date="2023-03" db="EMBL/GenBank/DDBJ databases">
        <title>Massive genome expansion in bonnet fungi (Mycena s.s.) driven by repeated elements and novel gene families across ecological guilds.</title>
        <authorList>
            <consortium name="Lawrence Berkeley National Laboratory"/>
            <person name="Harder C.B."/>
            <person name="Miyauchi S."/>
            <person name="Viragh M."/>
            <person name="Kuo A."/>
            <person name="Thoen E."/>
            <person name="Andreopoulos B."/>
            <person name="Lu D."/>
            <person name="Skrede I."/>
            <person name="Drula E."/>
            <person name="Henrissat B."/>
            <person name="Morin E."/>
            <person name="Kohler A."/>
            <person name="Barry K."/>
            <person name="LaButti K."/>
            <person name="Morin E."/>
            <person name="Salamov A."/>
            <person name="Lipzen A."/>
            <person name="Mereny Z."/>
            <person name="Hegedus B."/>
            <person name="Baldrian P."/>
            <person name="Stursova M."/>
            <person name="Weitz H."/>
            <person name="Taylor A."/>
            <person name="Grigoriev I.V."/>
            <person name="Nagy L.G."/>
            <person name="Martin F."/>
            <person name="Kauserud H."/>
        </authorList>
    </citation>
    <scope>NUCLEOTIDE SEQUENCE</scope>
    <source>
        <strain evidence="1">CBHHK067</strain>
    </source>
</reference>
<protein>
    <submittedName>
        <fullName evidence="1">Uncharacterized protein</fullName>
    </submittedName>
</protein>
<organism evidence="1 2">
    <name type="scientific">Mycena rosella</name>
    <name type="common">Pink bonnet</name>
    <name type="synonym">Agaricus rosellus</name>
    <dbReference type="NCBI Taxonomy" id="1033263"/>
    <lineage>
        <taxon>Eukaryota</taxon>
        <taxon>Fungi</taxon>
        <taxon>Dikarya</taxon>
        <taxon>Basidiomycota</taxon>
        <taxon>Agaricomycotina</taxon>
        <taxon>Agaricomycetes</taxon>
        <taxon>Agaricomycetidae</taxon>
        <taxon>Agaricales</taxon>
        <taxon>Marasmiineae</taxon>
        <taxon>Mycenaceae</taxon>
        <taxon>Mycena</taxon>
    </lineage>
</organism>
<sequence length="123" mass="13631">MAPPDLTFISYVPPALIGTSEESGSTPVYVFTVAPQKDVVDGSTGIDAPTLAGIAISVEFCSVLVALQRSQMFEDVFQHDIWTGMISQMLHEQRWVWGNSMQIVLSKIQEFCPPFPQIRDINN</sequence>
<dbReference type="AlphaFoldDB" id="A0AAD7DGM9"/>
<keyword evidence="2" id="KW-1185">Reference proteome</keyword>
<name>A0AAD7DGM9_MYCRO</name>
<dbReference type="EMBL" id="JARKIE010000060">
    <property type="protein sequence ID" value="KAJ7691162.1"/>
    <property type="molecule type" value="Genomic_DNA"/>
</dbReference>
<comment type="caution">
    <text evidence="1">The sequence shown here is derived from an EMBL/GenBank/DDBJ whole genome shotgun (WGS) entry which is preliminary data.</text>
</comment>
<gene>
    <name evidence="1" type="ORF">B0H17DRAFT_1133933</name>
</gene>
<evidence type="ECO:0000313" key="1">
    <source>
        <dbReference type="EMBL" id="KAJ7691162.1"/>
    </source>
</evidence>
<accession>A0AAD7DGM9</accession>